<sequence>MSPKRVVLAPDLGVRDSVPKEETGGEYKPSASVFPIHHSGAVHRSFDEGSSDYGSIAPHGDAAEGCPTKPSAMPRVVLRSRHALRLPTQRLLMAEAERRHGSDTVWNGRSRSGDWIKVHWAGAKQIWWTPKDQGVVPPALVRGCWSSCHGWHRSGLVNLKSQMCQLSFGLILVELLYLQQRSSGPTLIISYSGYKDPSPSKAHLPLLHEWHFRSGLDRYIWIIGMIYAYFHPNVERWMEKLEESETKVGFLWYEHIYKLDKGPETQMHTLAKNIAGTSLVYTKYFKMIEEGTYYILEICSCTSHVIVQIRKGKLSFEQLNNIKYRALYGITITKLTQGVTADEEELMDEGIRSLIPFMSWSIQKENPLLRLTVENCELSSIGVIILLDCLTNAKQLLDVLSIADNHLGSPVAAALARFLGSHVRALNATDIGLGTVGFQILEETLPTEVALSHINIR</sequence>
<dbReference type="AlphaFoldDB" id="A0A1D6JBX6"/>
<dbReference type="Gene3D" id="3.80.10.10">
    <property type="entry name" value="Ribonuclease Inhibitor"/>
    <property type="match status" value="1"/>
</dbReference>
<dbReference type="eggNOG" id="KOG0922">
    <property type="taxonomic scope" value="Eukaryota"/>
</dbReference>
<reference evidence="2" key="1">
    <citation type="submission" date="2015-12" db="EMBL/GenBank/DDBJ databases">
        <title>Update maize B73 reference genome by single molecule sequencing technologies.</title>
        <authorList>
            <consortium name="Maize Genome Sequencing Project"/>
            <person name="Ware D."/>
        </authorList>
    </citation>
    <scope>NUCLEOTIDE SEQUENCE</scope>
    <source>
        <tissue evidence="2">Seedling</tissue>
    </source>
</reference>
<name>A0A1D6JBX6_MAIZE</name>
<evidence type="ECO:0000256" key="1">
    <source>
        <dbReference type="SAM" id="MobiDB-lite"/>
    </source>
</evidence>
<dbReference type="EMBL" id="CM000786">
    <property type="protein sequence ID" value="AQK45391.1"/>
    <property type="molecule type" value="Genomic_DNA"/>
</dbReference>
<accession>A0A1D6JBX6</accession>
<dbReference type="PANTHER" id="PTHR47818">
    <property type="entry name" value="RNI-LIKE SUPERFAMILY PROTEIN"/>
    <property type="match status" value="1"/>
</dbReference>
<protein>
    <submittedName>
        <fullName evidence="2">RNI-like superfamily protein</fullName>
    </submittedName>
</protein>
<dbReference type="PANTHER" id="PTHR47818:SF2">
    <property type="entry name" value="F-BOX DOMAIN-CONTAINING PROTEIN"/>
    <property type="match status" value="1"/>
</dbReference>
<proteinExistence type="predicted"/>
<dbReference type="PaxDb" id="4577-GRMZM2G305060_P01"/>
<feature type="region of interest" description="Disordered" evidence="1">
    <location>
        <begin position="1"/>
        <end position="31"/>
    </location>
</feature>
<dbReference type="ExpressionAtlas" id="A0A1D6JBX6">
    <property type="expression patterns" value="baseline and differential"/>
</dbReference>
<dbReference type="SUPFAM" id="SSF52047">
    <property type="entry name" value="RNI-like"/>
    <property type="match status" value="1"/>
</dbReference>
<dbReference type="InterPro" id="IPR032675">
    <property type="entry name" value="LRR_dom_sf"/>
</dbReference>
<evidence type="ECO:0000313" key="2">
    <source>
        <dbReference type="EMBL" id="AQK45391.1"/>
    </source>
</evidence>
<feature type="compositionally biased region" description="Basic and acidic residues" evidence="1">
    <location>
        <begin position="13"/>
        <end position="25"/>
    </location>
</feature>
<organism evidence="2">
    <name type="scientific">Zea mays</name>
    <name type="common">Maize</name>
    <dbReference type="NCBI Taxonomy" id="4577"/>
    <lineage>
        <taxon>Eukaryota</taxon>
        <taxon>Viridiplantae</taxon>
        <taxon>Streptophyta</taxon>
        <taxon>Embryophyta</taxon>
        <taxon>Tracheophyta</taxon>
        <taxon>Spermatophyta</taxon>
        <taxon>Magnoliopsida</taxon>
        <taxon>Liliopsida</taxon>
        <taxon>Poales</taxon>
        <taxon>Poaceae</taxon>
        <taxon>PACMAD clade</taxon>
        <taxon>Panicoideae</taxon>
        <taxon>Andropogonodae</taxon>
        <taxon>Andropogoneae</taxon>
        <taxon>Tripsacinae</taxon>
        <taxon>Zea</taxon>
    </lineage>
</organism>
<gene>
    <name evidence="2" type="ORF">ZEAMMB73_Zm00001d026043</name>
</gene>